<evidence type="ECO:0000256" key="1">
    <source>
        <dbReference type="ARBA" id="ARBA00004442"/>
    </source>
</evidence>
<keyword evidence="7" id="KW-0614">Plasmid</keyword>
<accession>A0A4D7DWP8</accession>
<dbReference type="InterPro" id="IPR010583">
    <property type="entry name" value="MipA"/>
</dbReference>
<keyword evidence="4" id="KW-0472">Membrane</keyword>
<reference evidence="8 10" key="2">
    <citation type="submission" date="2021-03" db="EMBL/GenBank/DDBJ databases">
        <title>Rapid diversification of plasmids in a genus of pathogenic and nitrogen fixing bacteria.</title>
        <authorList>
            <person name="Weisberg A.J."/>
            <person name="Miller M."/>
            <person name="Ream W."/>
            <person name="Grunwald N.J."/>
            <person name="Chang J.H."/>
        </authorList>
    </citation>
    <scope>NUCLEOTIDE SEQUENCE [LARGE SCALE GENOMIC DNA]</scope>
    <source>
        <strain evidence="8 10">AF3.44</strain>
        <plasmid evidence="8 10">unnamed1</plasmid>
    </source>
</reference>
<dbReference type="GO" id="GO:0009279">
    <property type="term" value="C:cell outer membrane"/>
    <property type="evidence" value="ECO:0007669"/>
    <property type="project" value="UniProtKB-SubCell"/>
</dbReference>
<feature type="signal peptide" evidence="6">
    <location>
        <begin position="1"/>
        <end position="29"/>
    </location>
</feature>
<evidence type="ECO:0000256" key="5">
    <source>
        <dbReference type="ARBA" id="ARBA00023237"/>
    </source>
</evidence>
<evidence type="ECO:0000256" key="6">
    <source>
        <dbReference type="SAM" id="SignalP"/>
    </source>
</evidence>
<dbReference type="KEGG" id="alf:CFBP5473_22400"/>
<feature type="chain" id="PRO_5044606404" evidence="6">
    <location>
        <begin position="30"/>
        <end position="276"/>
    </location>
</feature>
<dbReference type="AlphaFoldDB" id="A0A4D7DWP8"/>
<dbReference type="Proteomes" id="UP000826513">
    <property type="component" value="Plasmid unnamed1"/>
</dbReference>
<dbReference type="STRING" id="1367849.GCA_000518585_02108"/>
<gene>
    <name evidence="7" type="ORF">CFBP5473_22400</name>
    <name evidence="8" type="ORF">J5285_24650</name>
</gene>
<keyword evidence="5" id="KW-0998">Cell outer membrane</keyword>
<proteinExistence type="inferred from homology"/>
<dbReference type="Proteomes" id="UP000298545">
    <property type="component" value="Plasmid pAlCFBP5473"/>
</dbReference>
<evidence type="ECO:0000313" key="9">
    <source>
        <dbReference type="Proteomes" id="UP000298545"/>
    </source>
</evidence>
<evidence type="ECO:0000313" key="10">
    <source>
        <dbReference type="Proteomes" id="UP000826513"/>
    </source>
</evidence>
<dbReference type="OrthoDB" id="5462484at2"/>
<protein>
    <submittedName>
        <fullName evidence="7">MipA/OmpV family protein</fullName>
    </submittedName>
</protein>
<dbReference type="PANTHER" id="PTHR38776">
    <property type="entry name" value="MLTA-INTERACTING PROTEIN-RELATED"/>
    <property type="match status" value="1"/>
</dbReference>
<keyword evidence="10" id="KW-1185">Reference proteome</keyword>
<evidence type="ECO:0000313" key="7">
    <source>
        <dbReference type="EMBL" id="QCJ00739.1"/>
    </source>
</evidence>
<geneLocation type="plasmid" evidence="9">
    <name>palcfbp5473</name>
</geneLocation>
<geneLocation type="plasmid" evidence="8 10">
    <name>unnamed1</name>
</geneLocation>
<evidence type="ECO:0000256" key="2">
    <source>
        <dbReference type="ARBA" id="ARBA00005722"/>
    </source>
</evidence>
<evidence type="ECO:0000256" key="3">
    <source>
        <dbReference type="ARBA" id="ARBA00022729"/>
    </source>
</evidence>
<sequence>MRFLTELRLSFRQLLLAGLHIAVATPALADDPSTDGKSGFVVTLGGNVEYAPSYPGSSHQSLGAIPSFDIRRMDEPDENSAPDDNIDYSLFDAENFEAGPVLGFRDRRSVMDDERLGGLRKIEWSPDFGIFAQHWLVPDKLRLRTEVRQGLFNDSGIVADFGADWFMQLTDDLTISVGPRLSAGSSRYMKTYFSVSDAEAASNGAVTAFQAPGGLQSAGLTIAASYQVTPTITMGVYNRFDRLLGDAADSSTTQAFGRENQNTIGISLTKSFQVSL</sequence>
<dbReference type="Pfam" id="PF06629">
    <property type="entry name" value="MipA"/>
    <property type="match status" value="1"/>
</dbReference>
<dbReference type="PANTHER" id="PTHR38776:SF1">
    <property type="entry name" value="MLTA-INTERACTING PROTEIN-RELATED"/>
    <property type="match status" value="1"/>
</dbReference>
<organism evidence="7 9">
    <name type="scientific">Agrobacterium larrymoorei</name>
    <dbReference type="NCBI Taxonomy" id="160699"/>
    <lineage>
        <taxon>Bacteria</taxon>
        <taxon>Pseudomonadati</taxon>
        <taxon>Pseudomonadota</taxon>
        <taxon>Alphaproteobacteria</taxon>
        <taxon>Hyphomicrobiales</taxon>
        <taxon>Rhizobiaceae</taxon>
        <taxon>Rhizobium/Agrobacterium group</taxon>
        <taxon>Agrobacterium</taxon>
    </lineage>
</organism>
<reference evidence="7 9" key="1">
    <citation type="submission" date="2019-04" db="EMBL/GenBank/DDBJ databases">
        <title>Complete genome sequence of Agrobacterium larrymoorei CFBP5473.</title>
        <authorList>
            <person name="Haryono M."/>
            <person name="Chou L."/>
            <person name="Lin Y.-C."/>
            <person name="Lai E.-M."/>
            <person name="Kuo C.-H."/>
        </authorList>
    </citation>
    <scope>NUCLEOTIDE SEQUENCE [LARGE SCALE GENOMIC DNA]</scope>
    <source>
        <strain evidence="7 9">CFBP5473</strain>
        <plasmid evidence="9">palcfbp5473</plasmid>
        <plasmid evidence="7">pAlCFBP5473</plasmid>
    </source>
</reference>
<dbReference type="EMBL" id="CP072170">
    <property type="protein sequence ID" value="QYA10742.1"/>
    <property type="molecule type" value="Genomic_DNA"/>
</dbReference>
<keyword evidence="3 6" id="KW-0732">Signal</keyword>
<comment type="subcellular location">
    <subcellularLocation>
        <location evidence="1">Cell outer membrane</location>
    </subcellularLocation>
</comment>
<evidence type="ECO:0000313" key="8">
    <source>
        <dbReference type="EMBL" id="QYA10742.1"/>
    </source>
</evidence>
<comment type="similarity">
    <text evidence="2">Belongs to the MipA/OmpV family.</text>
</comment>
<dbReference type="EMBL" id="CP039693">
    <property type="protein sequence ID" value="QCJ00739.1"/>
    <property type="molecule type" value="Genomic_DNA"/>
</dbReference>
<geneLocation type="plasmid" evidence="7">
    <name>pAlCFBP5473</name>
</geneLocation>
<evidence type="ECO:0000256" key="4">
    <source>
        <dbReference type="ARBA" id="ARBA00023136"/>
    </source>
</evidence>
<name>A0A4D7DWP8_9HYPH</name>